<comment type="cofactor">
    <cofactor evidence="1">
        <name>heme c</name>
        <dbReference type="ChEBI" id="CHEBI:61717"/>
    </cofactor>
</comment>
<keyword evidence="3" id="KW-0813">Transport</keyword>
<keyword evidence="5" id="KW-0479">Metal-binding</keyword>
<dbReference type="OrthoDB" id="5344846at2"/>
<evidence type="ECO:0000256" key="1">
    <source>
        <dbReference type="ARBA" id="ARBA00001926"/>
    </source>
</evidence>
<evidence type="ECO:0000259" key="8">
    <source>
        <dbReference type="Pfam" id="PF14537"/>
    </source>
</evidence>
<dbReference type="SUPFAM" id="SSF48695">
    <property type="entry name" value="Multiheme cytochromes"/>
    <property type="match status" value="1"/>
</dbReference>
<name>A0A2W6NEE7_9HELI</name>
<evidence type="ECO:0000313" key="10">
    <source>
        <dbReference type="Proteomes" id="UP000249746"/>
    </source>
</evidence>
<protein>
    <recommendedName>
        <fullName evidence="8">Tetrahaem cytochrome domain-containing protein</fullName>
    </recommendedName>
</protein>
<comment type="caution">
    <text evidence="9">The sequence shown here is derived from an EMBL/GenBank/DDBJ whole genome shotgun (WGS) entry which is preliminary data.</text>
</comment>
<dbReference type="InterPro" id="IPR036280">
    <property type="entry name" value="Multihaem_cyt_sf"/>
</dbReference>
<feature type="domain" description="Tetrahaem cytochrome" evidence="8">
    <location>
        <begin position="53"/>
        <end position="138"/>
    </location>
</feature>
<accession>A0A2W6NEE7</accession>
<gene>
    <name evidence="9" type="ORF">B6S12_09605</name>
</gene>
<dbReference type="GO" id="GO:0046872">
    <property type="term" value="F:metal ion binding"/>
    <property type="evidence" value="ECO:0007669"/>
    <property type="project" value="UniProtKB-KW"/>
</dbReference>
<dbReference type="Pfam" id="PF14537">
    <property type="entry name" value="Cytochrom_c3_2"/>
    <property type="match status" value="1"/>
</dbReference>
<evidence type="ECO:0000256" key="4">
    <source>
        <dbReference type="ARBA" id="ARBA00022617"/>
    </source>
</evidence>
<proteinExistence type="predicted"/>
<evidence type="ECO:0000256" key="2">
    <source>
        <dbReference type="ARBA" id="ARBA00004196"/>
    </source>
</evidence>
<dbReference type="InterPro" id="IPR012286">
    <property type="entry name" value="Tetrahaem_cytochrome"/>
</dbReference>
<sequence>MRFLAIVLLFVLNLYANENGFKEVSEEEFSLRNSKGEVVKDFSEKNFPLYGKHKKLNLSCTDCHLEKDPKDYSSAMGKSCQKCHGSYEKLAEYTGGLGHNNNVHKSPHFKELACDVCHQSHQGEITSKNSKNLCATCHGQESMQQLIAR</sequence>
<dbReference type="EMBL" id="NBIU01000042">
    <property type="protein sequence ID" value="PZT47330.1"/>
    <property type="molecule type" value="Genomic_DNA"/>
</dbReference>
<evidence type="ECO:0000256" key="3">
    <source>
        <dbReference type="ARBA" id="ARBA00022448"/>
    </source>
</evidence>
<dbReference type="GO" id="GO:0030313">
    <property type="term" value="C:cell envelope"/>
    <property type="evidence" value="ECO:0007669"/>
    <property type="project" value="UniProtKB-SubCell"/>
</dbReference>
<dbReference type="Proteomes" id="UP000249746">
    <property type="component" value="Unassembled WGS sequence"/>
</dbReference>
<evidence type="ECO:0000256" key="5">
    <source>
        <dbReference type="ARBA" id="ARBA00022723"/>
    </source>
</evidence>
<comment type="subcellular location">
    <subcellularLocation>
        <location evidence="2">Cell envelope</location>
    </subcellularLocation>
</comment>
<reference evidence="9 10" key="1">
    <citation type="submission" date="2017-03" db="EMBL/GenBank/DDBJ databases">
        <title>Genomic and clinical evidence uncovers the enterohepatic species Helicobacter valdiviensis as a potential human intestinal pathogen.</title>
        <authorList>
            <person name="Fresia P."/>
            <person name="Jara R."/>
            <person name="Sierra R."/>
            <person name="Ferres I."/>
            <person name="Greif G."/>
            <person name="Iraola G."/>
            <person name="Collado L."/>
        </authorList>
    </citation>
    <scope>NUCLEOTIDE SEQUENCE [LARGE SCALE GENOMIC DNA]</scope>
    <source>
        <strain evidence="9 10">WBE14</strain>
    </source>
</reference>
<keyword evidence="6" id="KW-0249">Electron transport</keyword>
<evidence type="ECO:0000313" key="9">
    <source>
        <dbReference type="EMBL" id="PZT47330.1"/>
    </source>
</evidence>
<dbReference type="AlphaFoldDB" id="A0A2W6NEE7"/>
<dbReference type="Gene3D" id="1.10.1130.10">
    <property type="entry name" value="Flavocytochrome C3, Chain A"/>
    <property type="match status" value="1"/>
</dbReference>
<organism evidence="9 10">
    <name type="scientific">Helicobacter valdiviensis</name>
    <dbReference type="NCBI Taxonomy" id="1458358"/>
    <lineage>
        <taxon>Bacteria</taxon>
        <taxon>Pseudomonadati</taxon>
        <taxon>Campylobacterota</taxon>
        <taxon>Epsilonproteobacteria</taxon>
        <taxon>Campylobacterales</taxon>
        <taxon>Helicobacteraceae</taxon>
        <taxon>Helicobacter</taxon>
    </lineage>
</organism>
<dbReference type="RefSeq" id="WP_111230581.1">
    <property type="nucleotide sequence ID" value="NZ_NBIU01000042.1"/>
</dbReference>
<keyword evidence="10" id="KW-1185">Reference proteome</keyword>
<evidence type="ECO:0000256" key="7">
    <source>
        <dbReference type="ARBA" id="ARBA00023004"/>
    </source>
</evidence>
<evidence type="ECO:0000256" key="6">
    <source>
        <dbReference type="ARBA" id="ARBA00022982"/>
    </source>
</evidence>
<keyword evidence="4" id="KW-0349">Heme</keyword>
<keyword evidence="7" id="KW-0408">Iron</keyword>